<feature type="signal peptide" evidence="1">
    <location>
        <begin position="1"/>
        <end position="17"/>
    </location>
</feature>
<evidence type="ECO:0000313" key="2">
    <source>
        <dbReference type="EMBL" id="CAG8959088.1"/>
    </source>
</evidence>
<reference evidence="2" key="1">
    <citation type="submission" date="2021-07" db="EMBL/GenBank/DDBJ databases">
        <authorList>
            <person name="Durling M."/>
        </authorList>
    </citation>
    <scope>NUCLEOTIDE SEQUENCE</scope>
</reference>
<protein>
    <submittedName>
        <fullName evidence="2">Uncharacterized protein</fullName>
    </submittedName>
</protein>
<name>A0A9N9L6P0_9HELO</name>
<keyword evidence="3" id="KW-1185">Reference proteome</keyword>
<gene>
    <name evidence="2" type="ORF">HYFRA_00012869</name>
</gene>
<dbReference type="OrthoDB" id="10324856at2759"/>
<comment type="caution">
    <text evidence="2">The sequence shown here is derived from an EMBL/GenBank/DDBJ whole genome shotgun (WGS) entry which is preliminary data.</text>
</comment>
<keyword evidence="1" id="KW-0732">Signal</keyword>
<dbReference type="Proteomes" id="UP000696280">
    <property type="component" value="Unassembled WGS sequence"/>
</dbReference>
<accession>A0A9N9L6P0</accession>
<dbReference type="AlphaFoldDB" id="A0A9N9L6P0"/>
<dbReference type="EMBL" id="CAJVRL010000088">
    <property type="protein sequence ID" value="CAG8959088.1"/>
    <property type="molecule type" value="Genomic_DNA"/>
</dbReference>
<evidence type="ECO:0000256" key="1">
    <source>
        <dbReference type="SAM" id="SignalP"/>
    </source>
</evidence>
<evidence type="ECO:0000313" key="3">
    <source>
        <dbReference type="Proteomes" id="UP000696280"/>
    </source>
</evidence>
<organism evidence="2 3">
    <name type="scientific">Hymenoscyphus fraxineus</name>
    <dbReference type="NCBI Taxonomy" id="746836"/>
    <lineage>
        <taxon>Eukaryota</taxon>
        <taxon>Fungi</taxon>
        <taxon>Dikarya</taxon>
        <taxon>Ascomycota</taxon>
        <taxon>Pezizomycotina</taxon>
        <taxon>Leotiomycetes</taxon>
        <taxon>Helotiales</taxon>
        <taxon>Helotiaceae</taxon>
        <taxon>Hymenoscyphus</taxon>
    </lineage>
</organism>
<proteinExistence type="predicted"/>
<sequence length="243" mass="26966">MLFSFISIATLFSSALAIPATGLPNDGIQRWKVTNWLGYMGTNVPSRFEFEVEGDEYGPRDGLVPPSEGGEIPSAVPPFFGICKLENGPFYIAVDGTDWVECDLGNLGSLNNRKLEVRAVPTPNPVKFGTDGRIQLRYTFLDPEHNVMWEWSTGETKVYFDDIKVGTFNIDVRSPECKPLSCFELGDGAGKVFGKGRDGSLYLLVFEGFSAFSPGFAKTGIIRHKDNFVQKQNYMVDKYIEAC</sequence>
<feature type="chain" id="PRO_5040178582" evidence="1">
    <location>
        <begin position="18"/>
        <end position="243"/>
    </location>
</feature>